<name>A0A4R8DF05_9BACT</name>
<comment type="caution">
    <text evidence="5">The sequence shown here is derived from an EMBL/GenBank/DDBJ whole genome shotgun (WGS) entry which is preliminary data.</text>
</comment>
<evidence type="ECO:0000259" key="4">
    <source>
        <dbReference type="PROSITE" id="PS01124"/>
    </source>
</evidence>
<dbReference type="SMART" id="SM00342">
    <property type="entry name" value="HTH_ARAC"/>
    <property type="match status" value="1"/>
</dbReference>
<gene>
    <name evidence="5" type="ORF">EDB95_3974</name>
</gene>
<dbReference type="PANTHER" id="PTHR47893">
    <property type="entry name" value="REGULATORY PROTEIN PCHR"/>
    <property type="match status" value="1"/>
</dbReference>
<evidence type="ECO:0000256" key="3">
    <source>
        <dbReference type="ARBA" id="ARBA00023163"/>
    </source>
</evidence>
<dbReference type="Proteomes" id="UP000294498">
    <property type="component" value="Unassembled WGS sequence"/>
</dbReference>
<accession>A0A4R8DF05</accession>
<evidence type="ECO:0000256" key="2">
    <source>
        <dbReference type="ARBA" id="ARBA00023125"/>
    </source>
</evidence>
<keyword evidence="2 5" id="KW-0238">DNA-binding</keyword>
<dbReference type="PANTHER" id="PTHR47893:SF1">
    <property type="entry name" value="REGULATORY PROTEIN PCHR"/>
    <property type="match status" value="1"/>
</dbReference>
<dbReference type="InterPro" id="IPR053142">
    <property type="entry name" value="PchR_regulatory_protein"/>
</dbReference>
<dbReference type="OrthoDB" id="799767at2"/>
<sequence>MEPLEVHSDNGAIRSTIWNCDGIRLGHAVSRATGERPSRPPGPGPDVVRLHFGLRGNYSFTYRQLDRTFDLIGGHHNLMYSREFNIEVTPHSPELETFGVQFPRDKFIQFTTGASDALQRFAESVLEGKNILFSEHWGAIDPGMEQVIRQIIHCSYGGDLKRLFLLSKSIELLVLSADACSAPPEPVFLKTRSDKERIIAARDFVNERVDNPPNLSEIARTVGLNEYKLKRGFKETFRTTVFGYLSEQRLQLAFEHLRNSEKTAAEISAELGYASPQHFNNAFKKKFGRTPQSVRNNP</sequence>
<dbReference type="Gene3D" id="1.10.10.60">
    <property type="entry name" value="Homeodomain-like"/>
    <property type="match status" value="2"/>
</dbReference>
<feature type="domain" description="HTH araC/xylS-type" evidence="4">
    <location>
        <begin position="199"/>
        <end position="297"/>
    </location>
</feature>
<dbReference type="GO" id="GO:0043565">
    <property type="term" value="F:sequence-specific DNA binding"/>
    <property type="evidence" value="ECO:0007669"/>
    <property type="project" value="InterPro"/>
</dbReference>
<evidence type="ECO:0000256" key="1">
    <source>
        <dbReference type="ARBA" id="ARBA00023015"/>
    </source>
</evidence>
<dbReference type="PRINTS" id="PR00032">
    <property type="entry name" value="HTHARAC"/>
</dbReference>
<evidence type="ECO:0000313" key="6">
    <source>
        <dbReference type="Proteomes" id="UP000294498"/>
    </source>
</evidence>
<protein>
    <submittedName>
        <fullName evidence="5">AraC-like DNA-binding protein</fullName>
    </submittedName>
</protein>
<keyword evidence="1" id="KW-0805">Transcription regulation</keyword>
<dbReference type="InterPro" id="IPR018060">
    <property type="entry name" value="HTH_AraC"/>
</dbReference>
<dbReference type="GO" id="GO:0003700">
    <property type="term" value="F:DNA-binding transcription factor activity"/>
    <property type="evidence" value="ECO:0007669"/>
    <property type="project" value="InterPro"/>
</dbReference>
<dbReference type="RefSeq" id="WP_133996161.1">
    <property type="nucleotide sequence ID" value="NZ_SODV01000002.1"/>
</dbReference>
<dbReference type="PROSITE" id="PS01124">
    <property type="entry name" value="HTH_ARAC_FAMILY_2"/>
    <property type="match status" value="1"/>
</dbReference>
<organism evidence="5 6">
    <name type="scientific">Dinghuibacter silviterrae</name>
    <dbReference type="NCBI Taxonomy" id="1539049"/>
    <lineage>
        <taxon>Bacteria</taxon>
        <taxon>Pseudomonadati</taxon>
        <taxon>Bacteroidota</taxon>
        <taxon>Chitinophagia</taxon>
        <taxon>Chitinophagales</taxon>
        <taxon>Chitinophagaceae</taxon>
        <taxon>Dinghuibacter</taxon>
    </lineage>
</organism>
<evidence type="ECO:0000313" key="5">
    <source>
        <dbReference type="EMBL" id="TDW96151.1"/>
    </source>
</evidence>
<dbReference type="SUPFAM" id="SSF46689">
    <property type="entry name" value="Homeodomain-like"/>
    <property type="match status" value="2"/>
</dbReference>
<proteinExistence type="predicted"/>
<keyword evidence="6" id="KW-1185">Reference proteome</keyword>
<keyword evidence="3" id="KW-0804">Transcription</keyword>
<dbReference type="EMBL" id="SODV01000002">
    <property type="protein sequence ID" value="TDW96151.1"/>
    <property type="molecule type" value="Genomic_DNA"/>
</dbReference>
<dbReference type="InterPro" id="IPR009057">
    <property type="entry name" value="Homeodomain-like_sf"/>
</dbReference>
<dbReference type="AlphaFoldDB" id="A0A4R8DF05"/>
<dbReference type="InterPro" id="IPR020449">
    <property type="entry name" value="Tscrpt_reg_AraC-type_HTH"/>
</dbReference>
<reference evidence="5 6" key="1">
    <citation type="submission" date="2019-03" db="EMBL/GenBank/DDBJ databases">
        <title>Genomic Encyclopedia of Type Strains, Phase IV (KMG-IV): sequencing the most valuable type-strain genomes for metagenomic binning, comparative biology and taxonomic classification.</title>
        <authorList>
            <person name="Goeker M."/>
        </authorList>
    </citation>
    <scope>NUCLEOTIDE SEQUENCE [LARGE SCALE GENOMIC DNA]</scope>
    <source>
        <strain evidence="5 6">DSM 100059</strain>
    </source>
</reference>
<dbReference type="Pfam" id="PF12833">
    <property type="entry name" value="HTH_18"/>
    <property type="match status" value="1"/>
</dbReference>